<dbReference type="PANTHER" id="PTHR33824:SF7">
    <property type="entry name" value="POLYKETIDE CYCLASE_DEHYDRASE AND LIPID TRANSPORT SUPERFAMILY PROTEIN"/>
    <property type="match status" value="1"/>
</dbReference>
<reference evidence="3 4" key="1">
    <citation type="submission" date="2018-08" db="EMBL/GenBank/DDBJ databases">
        <title>Genomic Encyclopedia of Archaeal and Bacterial Type Strains, Phase II (KMG-II): from individual species to whole genera.</title>
        <authorList>
            <person name="Goeker M."/>
        </authorList>
    </citation>
    <scope>NUCLEOTIDE SEQUENCE [LARGE SCALE GENOMIC DNA]</scope>
    <source>
        <strain evidence="3 4">DSM 45791</strain>
    </source>
</reference>
<sequence length="176" mass="18981">MTTIAKFIDVDVPVRTVYTQWTRFESFPAFMDGVEHVDQVDDTLVHWVTRIAGVEREFDVQIIAEHPDELVAWVAVDGVPHGGVVVFQPINQTVTRVTLVMRYGPGAAAGATGPVRIGGNLTRFKALIEQHGAEARGEAASPTGQINLDLPRQPVQPDPALGDMEGVAPANFSGLS</sequence>
<proteinExistence type="predicted"/>
<evidence type="ECO:0000313" key="4">
    <source>
        <dbReference type="Proteomes" id="UP000256269"/>
    </source>
</evidence>
<evidence type="ECO:0000259" key="2">
    <source>
        <dbReference type="Pfam" id="PF03364"/>
    </source>
</evidence>
<dbReference type="InterPro" id="IPR023393">
    <property type="entry name" value="START-like_dom_sf"/>
</dbReference>
<accession>A0A3E0H7D4</accession>
<dbReference type="InterPro" id="IPR047137">
    <property type="entry name" value="ORF3"/>
</dbReference>
<evidence type="ECO:0000313" key="3">
    <source>
        <dbReference type="EMBL" id="REH39365.1"/>
    </source>
</evidence>
<dbReference type="Gene3D" id="3.30.530.20">
    <property type="match status" value="1"/>
</dbReference>
<dbReference type="OrthoDB" id="3695445at2"/>
<comment type="caution">
    <text evidence="3">The sequence shown here is derived from an EMBL/GenBank/DDBJ whole genome shotgun (WGS) entry which is preliminary data.</text>
</comment>
<dbReference type="Pfam" id="PF03364">
    <property type="entry name" value="Polyketide_cyc"/>
    <property type="match status" value="1"/>
</dbReference>
<organism evidence="3 4">
    <name type="scientific">Kutzneria buriramensis</name>
    <dbReference type="NCBI Taxonomy" id="1045776"/>
    <lineage>
        <taxon>Bacteria</taxon>
        <taxon>Bacillati</taxon>
        <taxon>Actinomycetota</taxon>
        <taxon>Actinomycetes</taxon>
        <taxon>Pseudonocardiales</taxon>
        <taxon>Pseudonocardiaceae</taxon>
        <taxon>Kutzneria</taxon>
    </lineage>
</organism>
<dbReference type="CDD" id="cd07817">
    <property type="entry name" value="SRPBCC_8"/>
    <property type="match status" value="1"/>
</dbReference>
<evidence type="ECO:0000256" key="1">
    <source>
        <dbReference type="SAM" id="MobiDB-lite"/>
    </source>
</evidence>
<dbReference type="PANTHER" id="PTHR33824">
    <property type="entry name" value="POLYKETIDE CYCLASE/DEHYDRASE AND LIPID TRANSPORT SUPERFAMILY PROTEIN"/>
    <property type="match status" value="1"/>
</dbReference>
<dbReference type="AlphaFoldDB" id="A0A3E0H7D4"/>
<feature type="region of interest" description="Disordered" evidence="1">
    <location>
        <begin position="133"/>
        <end position="176"/>
    </location>
</feature>
<gene>
    <name evidence="3" type="ORF">BCF44_113220</name>
</gene>
<dbReference type="SUPFAM" id="SSF55961">
    <property type="entry name" value="Bet v1-like"/>
    <property type="match status" value="1"/>
</dbReference>
<keyword evidence="4" id="KW-1185">Reference proteome</keyword>
<name>A0A3E0H7D4_9PSEU</name>
<protein>
    <submittedName>
        <fullName evidence="3">Polyketide cyclase/dehydrase/lipid transport protein</fullName>
    </submittedName>
</protein>
<dbReference type="EMBL" id="QUNO01000013">
    <property type="protein sequence ID" value="REH39365.1"/>
    <property type="molecule type" value="Genomic_DNA"/>
</dbReference>
<dbReference type="RefSeq" id="WP_116178688.1">
    <property type="nucleotide sequence ID" value="NZ_CP144375.1"/>
</dbReference>
<feature type="domain" description="Coenzyme Q-binding protein COQ10 START" evidence="2">
    <location>
        <begin position="10"/>
        <end position="124"/>
    </location>
</feature>
<dbReference type="InterPro" id="IPR005031">
    <property type="entry name" value="COQ10_START"/>
</dbReference>
<dbReference type="Proteomes" id="UP000256269">
    <property type="component" value="Unassembled WGS sequence"/>
</dbReference>